<dbReference type="InterPro" id="IPR016461">
    <property type="entry name" value="COMT-like"/>
</dbReference>
<dbReference type="GO" id="GO:0032259">
    <property type="term" value="P:methylation"/>
    <property type="evidence" value="ECO:0007669"/>
    <property type="project" value="UniProtKB-KW"/>
</dbReference>
<evidence type="ECO:0000256" key="1">
    <source>
        <dbReference type="ARBA" id="ARBA00022603"/>
    </source>
</evidence>
<dbReference type="GO" id="GO:0008171">
    <property type="term" value="F:O-methyltransferase activity"/>
    <property type="evidence" value="ECO:0007669"/>
    <property type="project" value="InterPro"/>
</dbReference>
<dbReference type="GeneID" id="59288674"/>
<proteinExistence type="predicted"/>
<sequence length="308" mass="34638">MNIVGETGADEFSPTHFSNALTFPKHRDGISYWFASDIPLLPLVMLTHCSFDVAGPSFHGTPGYLKNTKYQNPRNIADGPFQHAHHTKEPFFVWLGERPEHSEHFNNYMSGYRHGKRSWMDEGFYPLKERLGVDTPNDEKNPVFLVDVGGGLGHDLEELKVKHPGIRGHLVLQDQPEVIAQIGKASDGIELTTHDFFTPRSVKGARAYYLHSVLHDWDDASCLKILRNIVPAMRPGYSKLLINENVVPDVGAAWSITSMDWLMMALGAVRERTEKQWRGLLGQAGLKVTGVWTYEQGTESLIEAETET</sequence>
<evidence type="ECO:0000313" key="5">
    <source>
        <dbReference type="EMBL" id="KAF6234797.1"/>
    </source>
</evidence>
<evidence type="ECO:0000256" key="2">
    <source>
        <dbReference type="ARBA" id="ARBA00022679"/>
    </source>
</evidence>
<dbReference type="EMBL" id="JACCJC010000028">
    <property type="protein sequence ID" value="KAF6234797.1"/>
    <property type="molecule type" value="Genomic_DNA"/>
</dbReference>
<gene>
    <name evidence="5" type="ORF">HO173_007017</name>
</gene>
<dbReference type="Proteomes" id="UP000578531">
    <property type="component" value="Unassembled WGS sequence"/>
</dbReference>
<keyword evidence="3" id="KW-0949">S-adenosyl-L-methionine</keyword>
<comment type="caution">
    <text evidence="5">The sequence shown here is derived from an EMBL/GenBank/DDBJ whole genome shotgun (WGS) entry which is preliminary data.</text>
</comment>
<feature type="domain" description="O-methyltransferase C-terminal" evidence="4">
    <location>
        <begin position="145"/>
        <end position="286"/>
    </location>
</feature>
<dbReference type="PANTHER" id="PTHR43712:SF1">
    <property type="entry name" value="HYPOTHETICAL O-METHYLTRANSFERASE (EUROFUNG)-RELATED"/>
    <property type="match status" value="1"/>
</dbReference>
<dbReference type="RefSeq" id="XP_037164186.1">
    <property type="nucleotide sequence ID" value="XM_037308922.1"/>
</dbReference>
<evidence type="ECO:0000259" key="4">
    <source>
        <dbReference type="Pfam" id="PF00891"/>
    </source>
</evidence>
<name>A0A8H6FU97_9LECA</name>
<organism evidence="5 6">
    <name type="scientific">Letharia columbiana</name>
    <dbReference type="NCBI Taxonomy" id="112416"/>
    <lineage>
        <taxon>Eukaryota</taxon>
        <taxon>Fungi</taxon>
        <taxon>Dikarya</taxon>
        <taxon>Ascomycota</taxon>
        <taxon>Pezizomycotina</taxon>
        <taxon>Lecanoromycetes</taxon>
        <taxon>OSLEUM clade</taxon>
        <taxon>Lecanoromycetidae</taxon>
        <taxon>Lecanorales</taxon>
        <taxon>Lecanorineae</taxon>
        <taxon>Parmeliaceae</taxon>
        <taxon>Letharia</taxon>
    </lineage>
</organism>
<dbReference type="PANTHER" id="PTHR43712">
    <property type="entry name" value="PUTATIVE (AFU_ORTHOLOGUE AFUA_4G14580)-RELATED"/>
    <property type="match status" value="1"/>
</dbReference>
<protein>
    <recommendedName>
        <fullName evidence="4">O-methyltransferase C-terminal domain-containing protein</fullName>
    </recommendedName>
</protein>
<dbReference type="InterPro" id="IPR029063">
    <property type="entry name" value="SAM-dependent_MTases_sf"/>
</dbReference>
<evidence type="ECO:0000256" key="3">
    <source>
        <dbReference type="ARBA" id="ARBA00022691"/>
    </source>
</evidence>
<dbReference type="OrthoDB" id="3340390at2759"/>
<dbReference type="Pfam" id="PF00891">
    <property type="entry name" value="Methyltransf_2"/>
    <property type="match status" value="1"/>
</dbReference>
<dbReference type="Gene3D" id="3.40.50.150">
    <property type="entry name" value="Vaccinia Virus protein VP39"/>
    <property type="match status" value="1"/>
</dbReference>
<keyword evidence="2" id="KW-0808">Transferase</keyword>
<dbReference type="SUPFAM" id="SSF53335">
    <property type="entry name" value="S-adenosyl-L-methionine-dependent methyltransferases"/>
    <property type="match status" value="1"/>
</dbReference>
<dbReference type="AlphaFoldDB" id="A0A8H6FU97"/>
<keyword evidence="6" id="KW-1185">Reference proteome</keyword>
<dbReference type="InterPro" id="IPR001077">
    <property type="entry name" value="COMT_C"/>
</dbReference>
<accession>A0A8H6FU97</accession>
<keyword evidence="1" id="KW-0489">Methyltransferase</keyword>
<evidence type="ECO:0000313" key="6">
    <source>
        <dbReference type="Proteomes" id="UP000578531"/>
    </source>
</evidence>
<dbReference type="PROSITE" id="PS51683">
    <property type="entry name" value="SAM_OMT_II"/>
    <property type="match status" value="1"/>
</dbReference>
<reference evidence="5 6" key="1">
    <citation type="journal article" date="2020" name="Genomics">
        <title>Complete, high-quality genomes from long-read metagenomic sequencing of two wolf lichen thalli reveals enigmatic genome architecture.</title>
        <authorList>
            <person name="McKenzie S.K."/>
            <person name="Walston R.F."/>
            <person name="Allen J.L."/>
        </authorList>
    </citation>
    <scope>NUCLEOTIDE SEQUENCE [LARGE SCALE GENOMIC DNA]</scope>
    <source>
        <strain evidence="5">WasteWater2</strain>
    </source>
</reference>